<protein>
    <submittedName>
        <fullName evidence="1">Uncharacterized protein</fullName>
    </submittedName>
</protein>
<comment type="caution">
    <text evidence="1">The sequence shown here is derived from an EMBL/GenBank/DDBJ whole genome shotgun (WGS) entry which is preliminary data.</text>
</comment>
<dbReference type="EMBL" id="AZIL01001410">
    <property type="protein sequence ID" value="EWM24000.1"/>
    <property type="molecule type" value="Genomic_DNA"/>
</dbReference>
<dbReference type="OrthoDB" id="184320at2759"/>
<evidence type="ECO:0000313" key="2">
    <source>
        <dbReference type="Proteomes" id="UP000019335"/>
    </source>
</evidence>
<organism evidence="1 2">
    <name type="scientific">Nannochloropsis gaditana</name>
    <dbReference type="NCBI Taxonomy" id="72520"/>
    <lineage>
        <taxon>Eukaryota</taxon>
        <taxon>Sar</taxon>
        <taxon>Stramenopiles</taxon>
        <taxon>Ochrophyta</taxon>
        <taxon>Eustigmatophyceae</taxon>
        <taxon>Eustigmatales</taxon>
        <taxon>Monodopsidaceae</taxon>
        <taxon>Nannochloropsis</taxon>
    </lineage>
</organism>
<evidence type="ECO:0000313" key="1">
    <source>
        <dbReference type="EMBL" id="EWM24000.1"/>
    </source>
</evidence>
<name>W7TAG0_9STRA</name>
<sequence length="304" mass="34560">MSFAQRTTRWARGLFPRWKGYNVRWKEVLGPSQDRMLLPWGFMGEEDVQGRVASRIRWLSEKQPTVIPQHEHMPGDLTTSEIANELSASLAEDMSHGAQQAYRRIVSYFLAVPGSGEQAGKYGDFTNSNYCTPDLSCFLEDIKRSYTEWGVKPCLHVESVRAKLRCLRVEEGLLSKNTYALFGTMGRYEALTHIWEGVIGPEGRLLQELEGNVPRRLVAEVELSVEESFWFQSRPATAWPRVGNNAEQDLEQGLTGGKQGEMKKRTHYFTFESDYFGDEGQLEWVVSNINDVIASPSLSRALIQ</sequence>
<reference evidence="1 2" key="1">
    <citation type="journal article" date="2014" name="Mol. Plant">
        <title>Chromosome Scale Genome Assembly and Transcriptome Profiling of Nannochloropsis gaditana in Nitrogen Depletion.</title>
        <authorList>
            <person name="Corteggiani Carpinelli E."/>
            <person name="Telatin A."/>
            <person name="Vitulo N."/>
            <person name="Forcato C."/>
            <person name="D'Angelo M."/>
            <person name="Schiavon R."/>
            <person name="Vezzi A."/>
            <person name="Giacometti G.M."/>
            <person name="Morosinotto T."/>
            <person name="Valle G."/>
        </authorList>
    </citation>
    <scope>NUCLEOTIDE SEQUENCE [LARGE SCALE GENOMIC DNA]</scope>
    <source>
        <strain evidence="1 2">B-31</strain>
    </source>
</reference>
<proteinExistence type="predicted"/>
<dbReference type="Proteomes" id="UP000019335">
    <property type="component" value="Chromosome 15"/>
</dbReference>
<gene>
    <name evidence="1" type="ORF">Naga_100040g24</name>
</gene>
<dbReference type="AlphaFoldDB" id="W7TAG0"/>
<keyword evidence="2" id="KW-1185">Reference proteome</keyword>
<accession>W7TAG0</accession>
<dbReference type="OMA" id="EALTHIW"/>